<organism evidence="2 3">
    <name type="scientific">Enterococcus sulfureus ATCC 49903</name>
    <dbReference type="NCBI Taxonomy" id="1140003"/>
    <lineage>
        <taxon>Bacteria</taxon>
        <taxon>Bacillati</taxon>
        <taxon>Bacillota</taxon>
        <taxon>Bacilli</taxon>
        <taxon>Lactobacillales</taxon>
        <taxon>Enterococcaceae</taxon>
        <taxon>Enterococcus</taxon>
    </lineage>
</organism>
<dbReference type="PATRIC" id="fig|1140003.3.peg.579"/>
<evidence type="ECO:0000256" key="1">
    <source>
        <dbReference type="SAM" id="Phobius"/>
    </source>
</evidence>
<dbReference type="OrthoDB" id="2185152at2"/>
<dbReference type="eggNOG" id="ENOG5032G7X">
    <property type="taxonomic scope" value="Bacteria"/>
</dbReference>
<protein>
    <recommendedName>
        <fullName evidence="4">DUF3899 domain-containing protein</fullName>
    </recommendedName>
</protein>
<keyword evidence="3" id="KW-1185">Reference proteome</keyword>
<keyword evidence="1" id="KW-1133">Transmembrane helix</keyword>
<dbReference type="AlphaFoldDB" id="S0L8E7"/>
<accession>S0L8E7</accession>
<feature type="transmembrane region" description="Helical" evidence="1">
    <location>
        <begin position="31"/>
        <end position="48"/>
    </location>
</feature>
<comment type="caution">
    <text evidence="2">The sequence shown here is derived from an EMBL/GenBank/DDBJ whole genome shotgun (WGS) entry which is preliminary data.</text>
</comment>
<feature type="transmembrane region" description="Helical" evidence="1">
    <location>
        <begin position="86"/>
        <end position="105"/>
    </location>
</feature>
<dbReference type="RefSeq" id="WP_016185074.1">
    <property type="nucleotide sequence ID" value="NZ_ASWO01000001.1"/>
</dbReference>
<sequence length="111" mass="12648">MKRKKVFITSLLLILIPIVISVLSNLFFASSIFISLIVVYGVLLIFLLPSDSFFGNVVDYHTKVANPTFQSEKKKLHLNQEKLEDLILFFVVLFSLLITLIIFYVKATHSA</sequence>
<dbReference type="Proteomes" id="UP000015961">
    <property type="component" value="Unassembled WGS sequence"/>
</dbReference>
<evidence type="ECO:0000313" key="2">
    <source>
        <dbReference type="EMBL" id="EOT87520.1"/>
    </source>
</evidence>
<evidence type="ECO:0000313" key="3">
    <source>
        <dbReference type="Proteomes" id="UP000015961"/>
    </source>
</evidence>
<evidence type="ECO:0008006" key="4">
    <source>
        <dbReference type="Google" id="ProtNLM"/>
    </source>
</evidence>
<keyword evidence="1" id="KW-0812">Transmembrane</keyword>
<proteinExistence type="predicted"/>
<dbReference type="EMBL" id="ASWO01000001">
    <property type="protein sequence ID" value="EOT87520.1"/>
    <property type="molecule type" value="Genomic_DNA"/>
</dbReference>
<reference evidence="2 3" key="1">
    <citation type="submission" date="2013-03" db="EMBL/GenBank/DDBJ databases">
        <title>The Genome Sequence of Enterococcus sulfureus ATCC_49903 (PacBio/Illumina hybrid assembly).</title>
        <authorList>
            <consortium name="The Broad Institute Genomics Platform"/>
            <consortium name="The Broad Institute Genome Sequencing Center for Infectious Disease"/>
            <person name="Earl A."/>
            <person name="Russ C."/>
            <person name="Gilmore M."/>
            <person name="Surin D."/>
            <person name="Walker B."/>
            <person name="Young S."/>
            <person name="Zeng Q."/>
            <person name="Gargeya S."/>
            <person name="Fitzgerald M."/>
            <person name="Haas B."/>
            <person name="Abouelleil A."/>
            <person name="Allen A.W."/>
            <person name="Alvarado L."/>
            <person name="Arachchi H.M."/>
            <person name="Berlin A.M."/>
            <person name="Chapman S.B."/>
            <person name="Gainer-Dewar J."/>
            <person name="Goldberg J."/>
            <person name="Griggs A."/>
            <person name="Gujja S."/>
            <person name="Hansen M."/>
            <person name="Howarth C."/>
            <person name="Imamovic A."/>
            <person name="Ireland A."/>
            <person name="Larimer J."/>
            <person name="McCowan C."/>
            <person name="Murphy C."/>
            <person name="Pearson M."/>
            <person name="Poon T.W."/>
            <person name="Priest M."/>
            <person name="Roberts A."/>
            <person name="Saif S."/>
            <person name="Shea T."/>
            <person name="Sisk P."/>
            <person name="Sykes S."/>
            <person name="Wortman J."/>
            <person name="Nusbaum C."/>
            <person name="Birren B."/>
        </authorList>
    </citation>
    <scope>NUCLEOTIDE SEQUENCE [LARGE SCALE GENOMIC DNA]</scope>
    <source>
        <strain evidence="2 3">ATCC 49903</strain>
    </source>
</reference>
<gene>
    <name evidence="2" type="ORF">I573_00576</name>
</gene>
<name>S0L8E7_9ENTE</name>
<keyword evidence="1" id="KW-0472">Membrane</keyword>